<reference evidence="2 3" key="1">
    <citation type="submission" date="2015-03" db="EMBL/GenBank/DDBJ databases">
        <title>Genome sequence of Tenacibaculum sp. S2-2, isolated from intestinal microbiota of sea cucumber, Apostichopus japonicas.</title>
        <authorList>
            <person name="Shao Z."/>
            <person name="Wang L."/>
            <person name="Li X."/>
        </authorList>
    </citation>
    <scope>NUCLEOTIDE SEQUENCE [LARGE SCALE GENOMIC DNA]</scope>
    <source>
        <strain evidence="2 3">S2-2</strain>
    </source>
</reference>
<evidence type="ECO:0000256" key="1">
    <source>
        <dbReference type="SAM" id="Phobius"/>
    </source>
</evidence>
<keyword evidence="1" id="KW-1133">Transmembrane helix</keyword>
<name>A0A1Y2PDY7_9FLAO</name>
<dbReference type="RefSeq" id="WP_086029456.1">
    <property type="nucleotide sequence ID" value="NZ_LAPZ01000002.1"/>
</dbReference>
<gene>
    <name evidence="2" type="ORF">WH52_02960</name>
</gene>
<feature type="transmembrane region" description="Helical" evidence="1">
    <location>
        <begin position="12"/>
        <end position="34"/>
    </location>
</feature>
<dbReference type="InParanoid" id="A0A1Y2PDY7"/>
<dbReference type="AlphaFoldDB" id="A0A1Y2PDY7"/>
<evidence type="ECO:0000313" key="2">
    <source>
        <dbReference type="EMBL" id="OSY88655.1"/>
    </source>
</evidence>
<evidence type="ECO:0000313" key="3">
    <source>
        <dbReference type="Proteomes" id="UP000194221"/>
    </source>
</evidence>
<feature type="transmembrane region" description="Helical" evidence="1">
    <location>
        <begin position="134"/>
        <end position="154"/>
    </location>
</feature>
<dbReference type="OrthoDB" id="672524at2"/>
<dbReference type="Pfam" id="PF11188">
    <property type="entry name" value="DUF2975"/>
    <property type="match status" value="1"/>
</dbReference>
<dbReference type="Proteomes" id="UP000194221">
    <property type="component" value="Unassembled WGS sequence"/>
</dbReference>
<protein>
    <recommendedName>
        <fullName evidence="4">DUF2975 domain-containing protein</fullName>
    </recommendedName>
</protein>
<comment type="caution">
    <text evidence="2">The sequence shown here is derived from an EMBL/GenBank/DDBJ whole genome shotgun (WGS) entry which is preliminary data.</text>
</comment>
<accession>A0A1Y2PDY7</accession>
<sequence length="171" mass="20117">MKTQRILNIMKFFSWFAFVGLMIKTGVITVAYFLSIKNPEVSKNIYDGINLFEYREYSFVQYSFIVGYKVLLYAAEAYIAFLVIQLLRSLNVKRPFSIDVQKFMQQISYGIFYLWVLAIVHNTHMQLIGKKYDFQMSLFSSDFVFLSAIIFIFAQIVKRGIEIQQENDLTI</sequence>
<feature type="transmembrane region" description="Helical" evidence="1">
    <location>
        <begin position="65"/>
        <end position="87"/>
    </location>
</feature>
<proteinExistence type="predicted"/>
<keyword evidence="3" id="KW-1185">Reference proteome</keyword>
<dbReference type="STRING" id="1635173.WH52_02960"/>
<keyword evidence="1" id="KW-0472">Membrane</keyword>
<dbReference type="EMBL" id="LAPZ01000002">
    <property type="protein sequence ID" value="OSY88655.1"/>
    <property type="molecule type" value="Genomic_DNA"/>
</dbReference>
<feature type="transmembrane region" description="Helical" evidence="1">
    <location>
        <begin position="107"/>
        <end position="128"/>
    </location>
</feature>
<evidence type="ECO:0008006" key="4">
    <source>
        <dbReference type="Google" id="ProtNLM"/>
    </source>
</evidence>
<keyword evidence="1" id="KW-0812">Transmembrane</keyword>
<dbReference type="InterPro" id="IPR021354">
    <property type="entry name" value="DUF2975"/>
</dbReference>
<organism evidence="2 3">
    <name type="scientific">Tenacibaculum holothuriorum</name>
    <dbReference type="NCBI Taxonomy" id="1635173"/>
    <lineage>
        <taxon>Bacteria</taxon>
        <taxon>Pseudomonadati</taxon>
        <taxon>Bacteroidota</taxon>
        <taxon>Flavobacteriia</taxon>
        <taxon>Flavobacteriales</taxon>
        <taxon>Flavobacteriaceae</taxon>
        <taxon>Tenacibaculum</taxon>
    </lineage>
</organism>